<proteinExistence type="predicted"/>
<reference evidence="1" key="1">
    <citation type="journal article" date="2014" name="Appl. Environ. Microbiol.">
        <title>Genomic insights into the evolutionary origin of Xanthomonas axonopodis pv. citri and its ecological relatives.</title>
        <authorList>
            <person name="Midha S."/>
            <person name="Patil P.B."/>
        </authorList>
    </citation>
    <scope>NUCLEOTIDE SEQUENCE</scope>
    <source>
        <strain evidence="1">LMG941</strain>
    </source>
</reference>
<name>A0A088FSJ4_XANCI</name>
<sequence>MSPDGLRVGGGCYHICFSPMTQLEWSERPEIDFGECDKLVPLLSG</sequence>
<organism evidence="1">
    <name type="scientific">Xanthomonas citri pv. mangiferaeindicae</name>
    <name type="common">agent of mango bacterial black spot</name>
    <dbReference type="NCBI Taxonomy" id="454594"/>
    <lineage>
        <taxon>Bacteria</taxon>
        <taxon>Pseudomonadati</taxon>
        <taxon>Pseudomonadota</taxon>
        <taxon>Gammaproteobacteria</taxon>
        <taxon>Lysobacterales</taxon>
        <taxon>Lysobacteraceae</taxon>
        <taxon>Xanthomonas</taxon>
    </lineage>
</organism>
<dbReference type="EMBL" id="KF991093">
    <property type="protein sequence ID" value="AIM47991.1"/>
    <property type="molecule type" value="Genomic_DNA"/>
</dbReference>
<protein>
    <submittedName>
        <fullName evidence="1">Uncharacterized protein</fullName>
    </submittedName>
</protein>
<dbReference type="AlphaFoldDB" id="A0A088FSJ4"/>
<evidence type="ECO:0000313" key="1">
    <source>
        <dbReference type="EMBL" id="AIM47991.1"/>
    </source>
</evidence>
<accession>A0A088FSJ4</accession>